<reference evidence="2" key="1">
    <citation type="submission" date="2022-01" db="EMBL/GenBank/DDBJ databases">
        <title>Genome Sequence Resource for Two Populations of Ditylenchus destructor, the Migratory Endoparasitic Phytonematode.</title>
        <authorList>
            <person name="Zhang H."/>
            <person name="Lin R."/>
            <person name="Xie B."/>
        </authorList>
    </citation>
    <scope>NUCLEOTIDE SEQUENCE</scope>
    <source>
        <strain evidence="2">BazhouSP</strain>
    </source>
</reference>
<evidence type="ECO:0000256" key="1">
    <source>
        <dbReference type="SAM" id="SignalP"/>
    </source>
</evidence>
<feature type="signal peptide" evidence="1">
    <location>
        <begin position="1"/>
        <end position="20"/>
    </location>
</feature>
<organism evidence="2 3">
    <name type="scientific">Ditylenchus destructor</name>
    <dbReference type="NCBI Taxonomy" id="166010"/>
    <lineage>
        <taxon>Eukaryota</taxon>
        <taxon>Metazoa</taxon>
        <taxon>Ecdysozoa</taxon>
        <taxon>Nematoda</taxon>
        <taxon>Chromadorea</taxon>
        <taxon>Rhabditida</taxon>
        <taxon>Tylenchina</taxon>
        <taxon>Tylenchomorpha</taxon>
        <taxon>Sphaerularioidea</taxon>
        <taxon>Anguinidae</taxon>
        <taxon>Anguininae</taxon>
        <taxon>Ditylenchus</taxon>
    </lineage>
</organism>
<evidence type="ECO:0000313" key="3">
    <source>
        <dbReference type="Proteomes" id="UP001201812"/>
    </source>
</evidence>
<feature type="chain" id="PRO_5042068176" evidence="1">
    <location>
        <begin position="21"/>
        <end position="78"/>
    </location>
</feature>
<dbReference type="Proteomes" id="UP001201812">
    <property type="component" value="Unassembled WGS sequence"/>
</dbReference>
<dbReference type="EMBL" id="JAKKPZ010000589">
    <property type="protein sequence ID" value="KAI1693755.1"/>
    <property type="molecule type" value="Genomic_DNA"/>
</dbReference>
<protein>
    <submittedName>
        <fullName evidence="2">Uncharacterized protein</fullName>
    </submittedName>
</protein>
<sequence>MFPTSAILVLLFVLILQANGEPDEIDCTNDEDCPSGYHCVVHNEIMTDPTPAWCELRSELKGAPGDCDEPPVDCKKKK</sequence>
<keyword evidence="1" id="KW-0732">Signal</keyword>
<gene>
    <name evidence="2" type="ORF">DdX_20497</name>
</gene>
<keyword evidence="3" id="KW-1185">Reference proteome</keyword>
<dbReference type="AlphaFoldDB" id="A0AAD4MGA0"/>
<comment type="caution">
    <text evidence="2">The sequence shown here is derived from an EMBL/GenBank/DDBJ whole genome shotgun (WGS) entry which is preliminary data.</text>
</comment>
<proteinExistence type="predicted"/>
<accession>A0AAD4MGA0</accession>
<name>A0AAD4MGA0_9BILA</name>
<evidence type="ECO:0000313" key="2">
    <source>
        <dbReference type="EMBL" id="KAI1693755.1"/>
    </source>
</evidence>